<feature type="binding site" evidence="3">
    <location>
        <position position="49"/>
    </location>
    <ligand>
        <name>Mg(2+)</name>
        <dbReference type="ChEBI" id="CHEBI:18420"/>
        <label>1</label>
    </ligand>
</feature>
<gene>
    <name evidence="4" type="ORF">IV67_GL001484</name>
</gene>
<keyword evidence="2 4" id="KW-0378">Hydrolase</keyword>
<accession>A0A0R2JK88</accession>
<dbReference type="SUPFAM" id="SSF101478">
    <property type="entry name" value="ADP-ribosylglycohydrolase"/>
    <property type="match status" value="1"/>
</dbReference>
<dbReference type="InterPro" id="IPR005502">
    <property type="entry name" value="Ribosyl_crysJ1"/>
</dbReference>
<keyword evidence="3" id="KW-0479">Metal-binding</keyword>
<evidence type="ECO:0000313" key="4">
    <source>
        <dbReference type="EMBL" id="KRN77640.1"/>
    </source>
</evidence>
<dbReference type="InterPro" id="IPR050792">
    <property type="entry name" value="ADP-ribosylglycohydrolase"/>
</dbReference>
<feature type="binding site" evidence="3">
    <location>
        <position position="50"/>
    </location>
    <ligand>
        <name>Mg(2+)</name>
        <dbReference type="ChEBI" id="CHEBI:18420"/>
        <label>1</label>
    </ligand>
</feature>
<keyword evidence="5" id="KW-1185">Reference proteome</keyword>
<sequence length="314" mass="35276">MRAESLRRGVYGFAMGDAYGVPYEFSQTNIDNNNEMIGSDSQLAGAWSDDTSMVLASIMALTGMYDPKAMMQNFDDYLYQGAFTPNQRAFGYGEETEAAIKYFHDQGKFGDFGKDNPMGNGNGALMRVWPIAFYDFPSDQTLEQVVDEVTGLTHGQMRSKLVSRLFVYFIRLMPRMKNVDRALMQAIRAINRQPAIQSLLEQEELGNFVISDEQSVTDIVDQLRQQSRSDIVPSGYVIDTLNTVLWTVLNHEDYESAVIDVVSLGGDTDTNAALVGLVMSFIDEQLPKHWFDTLQAKNKIESVLILADESQKFD</sequence>
<dbReference type="PATRIC" id="fig|1620.3.peg.1515"/>
<dbReference type="AlphaFoldDB" id="A0A0R2JK88"/>
<evidence type="ECO:0000256" key="3">
    <source>
        <dbReference type="PIRSR" id="PIRSR605502-1"/>
    </source>
</evidence>
<dbReference type="PANTHER" id="PTHR16222:SF24">
    <property type="entry name" value="ADP-RIBOSYLHYDROLASE ARH3"/>
    <property type="match status" value="1"/>
</dbReference>
<dbReference type="OrthoDB" id="9798107at2"/>
<name>A0A0R2JK88_9LACO</name>
<feature type="binding site" evidence="3">
    <location>
        <position position="267"/>
    </location>
    <ligand>
        <name>Mg(2+)</name>
        <dbReference type="ChEBI" id="CHEBI:18420"/>
        <label>1</label>
    </ligand>
</feature>
<feature type="binding site" evidence="3">
    <location>
        <position position="270"/>
    </location>
    <ligand>
        <name>Mg(2+)</name>
        <dbReference type="ChEBI" id="CHEBI:18420"/>
        <label>1</label>
    </ligand>
</feature>
<comment type="cofactor">
    <cofactor evidence="3">
        <name>Mg(2+)</name>
        <dbReference type="ChEBI" id="CHEBI:18420"/>
    </cofactor>
    <text evidence="3">Binds 2 magnesium ions per subunit.</text>
</comment>
<proteinExistence type="inferred from homology"/>
<dbReference type="PANTHER" id="PTHR16222">
    <property type="entry name" value="ADP-RIBOSYLGLYCOHYDROLASE"/>
    <property type="match status" value="1"/>
</dbReference>
<evidence type="ECO:0000256" key="1">
    <source>
        <dbReference type="ARBA" id="ARBA00010702"/>
    </source>
</evidence>
<dbReference type="Pfam" id="PF03747">
    <property type="entry name" value="ADP_ribosyl_GH"/>
    <property type="match status" value="1"/>
</dbReference>
<keyword evidence="3" id="KW-0460">Magnesium</keyword>
<feature type="binding site" evidence="3">
    <location>
        <position position="269"/>
    </location>
    <ligand>
        <name>Mg(2+)</name>
        <dbReference type="ChEBI" id="CHEBI:18420"/>
        <label>1</label>
    </ligand>
</feature>
<evidence type="ECO:0000256" key="2">
    <source>
        <dbReference type="ARBA" id="ARBA00022801"/>
    </source>
</evidence>
<organism evidence="4 5">
    <name type="scientific">Weissella minor</name>
    <dbReference type="NCBI Taxonomy" id="1620"/>
    <lineage>
        <taxon>Bacteria</taxon>
        <taxon>Bacillati</taxon>
        <taxon>Bacillota</taxon>
        <taxon>Bacilli</taxon>
        <taxon>Lactobacillales</taxon>
        <taxon>Lactobacillaceae</taxon>
        <taxon>Weissella</taxon>
    </lineage>
</organism>
<dbReference type="Proteomes" id="UP000051673">
    <property type="component" value="Unassembled WGS sequence"/>
</dbReference>
<protein>
    <submittedName>
        <fullName evidence="4">ADP-ribosylglycohydrolase</fullName>
    </submittedName>
</protein>
<dbReference type="GO" id="GO:0046872">
    <property type="term" value="F:metal ion binding"/>
    <property type="evidence" value="ECO:0007669"/>
    <property type="project" value="UniProtKB-KW"/>
</dbReference>
<comment type="caution">
    <text evidence="4">The sequence shown here is derived from an EMBL/GenBank/DDBJ whole genome shotgun (WGS) entry which is preliminary data.</text>
</comment>
<reference evidence="4 5" key="1">
    <citation type="journal article" date="2015" name="Genome Announc.">
        <title>Expanding the biotechnology potential of lactobacilli through comparative genomics of 213 strains and associated genera.</title>
        <authorList>
            <person name="Sun Z."/>
            <person name="Harris H.M."/>
            <person name="McCann A."/>
            <person name="Guo C."/>
            <person name="Argimon S."/>
            <person name="Zhang W."/>
            <person name="Yang X."/>
            <person name="Jeffery I.B."/>
            <person name="Cooney J.C."/>
            <person name="Kagawa T.F."/>
            <person name="Liu W."/>
            <person name="Song Y."/>
            <person name="Salvetti E."/>
            <person name="Wrobel A."/>
            <person name="Rasinkangas P."/>
            <person name="Parkhill J."/>
            <person name="Rea M.C."/>
            <person name="O'Sullivan O."/>
            <person name="Ritari J."/>
            <person name="Douillard F.P."/>
            <person name="Paul Ross R."/>
            <person name="Yang R."/>
            <person name="Briner A.E."/>
            <person name="Felis G.E."/>
            <person name="de Vos W.M."/>
            <person name="Barrangou R."/>
            <person name="Klaenhammer T.R."/>
            <person name="Caufield P.W."/>
            <person name="Cui Y."/>
            <person name="Zhang H."/>
            <person name="O'Toole P.W."/>
        </authorList>
    </citation>
    <scope>NUCLEOTIDE SEQUENCE [LARGE SCALE GENOMIC DNA]</scope>
    <source>
        <strain evidence="4 5">DSM 20014</strain>
    </source>
</reference>
<dbReference type="InterPro" id="IPR036705">
    <property type="entry name" value="Ribosyl_crysJ1_sf"/>
</dbReference>
<dbReference type="STRING" id="1620.IV67_GL001484"/>
<dbReference type="GO" id="GO:0016787">
    <property type="term" value="F:hydrolase activity"/>
    <property type="evidence" value="ECO:0007669"/>
    <property type="project" value="UniProtKB-KW"/>
</dbReference>
<dbReference type="EMBL" id="JQCD01000017">
    <property type="protein sequence ID" value="KRN77640.1"/>
    <property type="molecule type" value="Genomic_DNA"/>
</dbReference>
<feature type="binding site" evidence="3">
    <location>
        <position position="48"/>
    </location>
    <ligand>
        <name>Mg(2+)</name>
        <dbReference type="ChEBI" id="CHEBI:18420"/>
        <label>1</label>
    </ligand>
</feature>
<evidence type="ECO:0000313" key="5">
    <source>
        <dbReference type="Proteomes" id="UP000051673"/>
    </source>
</evidence>
<comment type="similarity">
    <text evidence="1">Belongs to the ADP-ribosylglycohydrolase family.</text>
</comment>
<dbReference type="RefSeq" id="WP_057786468.1">
    <property type="nucleotide sequence ID" value="NZ_JQCD01000017.1"/>
</dbReference>
<dbReference type="Gene3D" id="1.10.4080.10">
    <property type="entry name" value="ADP-ribosylation/Crystallin J1"/>
    <property type="match status" value="1"/>
</dbReference>